<name>C1MRC4_MICPC</name>
<dbReference type="PROSITE" id="PS51184">
    <property type="entry name" value="JMJC"/>
    <property type="match status" value="1"/>
</dbReference>
<feature type="domain" description="JmjC" evidence="3">
    <location>
        <begin position="107"/>
        <end position="245"/>
    </location>
</feature>
<dbReference type="AlphaFoldDB" id="C1MRC4"/>
<dbReference type="Gene3D" id="2.60.120.650">
    <property type="entry name" value="Cupin"/>
    <property type="match status" value="1"/>
</dbReference>
<dbReference type="RefSeq" id="XP_003058281.1">
    <property type="nucleotide sequence ID" value="XM_003058235.1"/>
</dbReference>
<dbReference type="SMART" id="SM00558">
    <property type="entry name" value="JmjC"/>
    <property type="match status" value="1"/>
</dbReference>
<dbReference type="EMBL" id="GG663738">
    <property type="protein sequence ID" value="EEH58232.1"/>
    <property type="molecule type" value="Genomic_DNA"/>
</dbReference>
<dbReference type="PANTHER" id="PTHR12461:SF105">
    <property type="entry name" value="HYPOXIA-INDUCIBLE FACTOR 1-ALPHA INHIBITOR"/>
    <property type="match status" value="1"/>
</dbReference>
<organism evidence="5">
    <name type="scientific">Micromonas pusilla (strain CCMP1545)</name>
    <name type="common">Picoplanktonic green alga</name>
    <dbReference type="NCBI Taxonomy" id="564608"/>
    <lineage>
        <taxon>Eukaryota</taxon>
        <taxon>Viridiplantae</taxon>
        <taxon>Chlorophyta</taxon>
        <taxon>Mamiellophyceae</taxon>
        <taxon>Mamiellales</taxon>
        <taxon>Mamiellaceae</taxon>
        <taxon>Micromonas</taxon>
    </lineage>
</organism>
<evidence type="ECO:0000256" key="1">
    <source>
        <dbReference type="ARBA" id="ARBA00006801"/>
    </source>
</evidence>
<dbReference type="InterPro" id="IPR003347">
    <property type="entry name" value="JmjC_dom"/>
</dbReference>
<dbReference type="eggNOG" id="KOG2132">
    <property type="taxonomic scope" value="Eukaryota"/>
</dbReference>
<feature type="non-terminal residue" evidence="4">
    <location>
        <position position="1"/>
    </location>
</feature>
<dbReference type="SUPFAM" id="SSF51197">
    <property type="entry name" value="Clavaminate synthase-like"/>
    <property type="match status" value="1"/>
</dbReference>
<sequence>KEFKRRFFNADKPCALGAIGAAWPAIEKWRNLEWFKATHGHRNVPLEIGAYDDAKRWREETMPLSRFIDEYLLPGLEEERAAAAAGGGGGEEGGGGDEEGGGAKNVAYLAQHQLFEQLPSLLRDFDAPDVCGVAGGVQRVNAWIGTAGTVTPCHFDSYDNLLGQVAGYKFVRLYAESDGAFMYRHAGAWAENRSVDVERPDLTKFPLFANATHMDVVIGPGEFIYIPARCWHYVRALTTSVSLNF</sequence>
<keyword evidence="5" id="KW-1185">Reference proteome</keyword>
<dbReference type="OrthoDB" id="496616at2759"/>
<reference evidence="4 5" key="1">
    <citation type="journal article" date="2009" name="Science">
        <title>Green evolution and dynamic adaptations revealed by genomes of the marine picoeukaryotes Micromonas.</title>
        <authorList>
            <person name="Worden A.Z."/>
            <person name="Lee J.H."/>
            <person name="Mock T."/>
            <person name="Rouze P."/>
            <person name="Simmons M.P."/>
            <person name="Aerts A.L."/>
            <person name="Allen A.E."/>
            <person name="Cuvelier M.L."/>
            <person name="Derelle E."/>
            <person name="Everett M.V."/>
            <person name="Foulon E."/>
            <person name="Grimwood J."/>
            <person name="Gundlach H."/>
            <person name="Henrissat B."/>
            <person name="Napoli C."/>
            <person name="McDonald S.M."/>
            <person name="Parker M.S."/>
            <person name="Rombauts S."/>
            <person name="Salamov A."/>
            <person name="Von Dassow P."/>
            <person name="Badger J.H."/>
            <person name="Coutinho P.M."/>
            <person name="Demir E."/>
            <person name="Dubchak I."/>
            <person name="Gentemann C."/>
            <person name="Eikrem W."/>
            <person name="Gready J.E."/>
            <person name="John U."/>
            <person name="Lanier W."/>
            <person name="Lindquist E.A."/>
            <person name="Lucas S."/>
            <person name="Mayer K.F."/>
            <person name="Moreau H."/>
            <person name="Not F."/>
            <person name="Otillar R."/>
            <person name="Panaud O."/>
            <person name="Pangilinan J."/>
            <person name="Paulsen I."/>
            <person name="Piegu B."/>
            <person name="Poliakov A."/>
            <person name="Robbens S."/>
            <person name="Schmutz J."/>
            <person name="Toulza E."/>
            <person name="Wyss T."/>
            <person name="Zelensky A."/>
            <person name="Zhou K."/>
            <person name="Armbrust E.V."/>
            <person name="Bhattacharya D."/>
            <person name="Goodenough U.W."/>
            <person name="Van de Peer Y."/>
            <person name="Grigoriev I.V."/>
        </authorList>
    </citation>
    <scope>NUCLEOTIDE SEQUENCE [LARGE SCALE GENOMIC DNA]</scope>
    <source>
        <strain evidence="4 5">CCMP1545</strain>
    </source>
</reference>
<dbReference type="GeneID" id="9683719"/>
<feature type="non-terminal residue" evidence="4">
    <location>
        <position position="245"/>
    </location>
</feature>
<proteinExistence type="inferred from homology"/>
<gene>
    <name evidence="4" type="ORF">MICPUCDRAFT_10705</name>
</gene>
<evidence type="ECO:0000259" key="3">
    <source>
        <dbReference type="PROSITE" id="PS51184"/>
    </source>
</evidence>
<dbReference type="InterPro" id="IPR041667">
    <property type="entry name" value="Cupin_8"/>
</dbReference>
<evidence type="ECO:0000256" key="2">
    <source>
        <dbReference type="SAM" id="MobiDB-lite"/>
    </source>
</evidence>
<comment type="similarity">
    <text evidence="1">Belongs to the JARID1 histone demethylase family.</text>
</comment>
<evidence type="ECO:0000313" key="4">
    <source>
        <dbReference type="EMBL" id="EEH58232.1"/>
    </source>
</evidence>
<dbReference type="KEGG" id="mpp:MICPUCDRAFT_10705"/>
<evidence type="ECO:0000313" key="5">
    <source>
        <dbReference type="Proteomes" id="UP000001876"/>
    </source>
</evidence>
<accession>C1MRC4</accession>
<feature type="region of interest" description="Disordered" evidence="2">
    <location>
        <begin position="82"/>
        <end position="102"/>
    </location>
</feature>
<dbReference type="Pfam" id="PF13621">
    <property type="entry name" value="Cupin_8"/>
    <property type="match status" value="1"/>
</dbReference>
<protein>
    <submittedName>
        <fullName evidence="4">Predicted protein</fullName>
    </submittedName>
</protein>
<dbReference type="Proteomes" id="UP000001876">
    <property type="component" value="Unassembled WGS sequence"/>
</dbReference>
<dbReference type="PANTHER" id="PTHR12461">
    <property type="entry name" value="HYPOXIA-INDUCIBLE FACTOR 1 ALPHA INHIBITOR-RELATED"/>
    <property type="match status" value="1"/>
</dbReference>